<protein>
    <submittedName>
        <fullName evidence="2">Nitrous oxide reductase accessory protein NosL</fullName>
    </submittedName>
</protein>
<keyword evidence="1" id="KW-0732">Signal</keyword>
<dbReference type="Gene3D" id="3.30.70.2050">
    <property type="match status" value="1"/>
</dbReference>
<proteinExistence type="predicted"/>
<name>A0A1H8AD56_9BACT</name>
<dbReference type="Proteomes" id="UP000198744">
    <property type="component" value="Unassembled WGS sequence"/>
</dbReference>
<evidence type="ECO:0000313" key="2">
    <source>
        <dbReference type="EMBL" id="SEM68483.1"/>
    </source>
</evidence>
<keyword evidence="3" id="KW-1185">Reference proteome</keyword>
<dbReference type="PANTHER" id="PTHR41247:SF1">
    <property type="entry name" value="HTH-TYPE TRANSCRIPTIONAL REPRESSOR YCNK"/>
    <property type="match status" value="1"/>
</dbReference>
<dbReference type="InterPro" id="IPR008719">
    <property type="entry name" value="N2O_reductase_NosL"/>
</dbReference>
<dbReference type="EMBL" id="FOBS01000034">
    <property type="protein sequence ID" value="SEM68483.1"/>
    <property type="molecule type" value="Genomic_DNA"/>
</dbReference>
<dbReference type="PANTHER" id="PTHR41247">
    <property type="entry name" value="HTH-TYPE TRANSCRIPTIONAL REPRESSOR YCNK"/>
    <property type="match status" value="1"/>
</dbReference>
<reference evidence="2 3" key="1">
    <citation type="submission" date="2016-10" db="EMBL/GenBank/DDBJ databases">
        <authorList>
            <person name="de Groot N.N."/>
        </authorList>
    </citation>
    <scope>NUCLEOTIDE SEQUENCE [LARGE SCALE GENOMIC DNA]</scope>
    <source>
        <strain evidence="2 3">DSM 8423</strain>
    </source>
</reference>
<feature type="chain" id="PRO_5011685914" evidence="1">
    <location>
        <begin position="25"/>
        <end position="161"/>
    </location>
</feature>
<evidence type="ECO:0000256" key="1">
    <source>
        <dbReference type="SAM" id="SignalP"/>
    </source>
</evidence>
<organism evidence="2 3">
    <name type="scientific">Syntrophus gentianae</name>
    <dbReference type="NCBI Taxonomy" id="43775"/>
    <lineage>
        <taxon>Bacteria</taxon>
        <taxon>Pseudomonadati</taxon>
        <taxon>Thermodesulfobacteriota</taxon>
        <taxon>Syntrophia</taxon>
        <taxon>Syntrophales</taxon>
        <taxon>Syntrophaceae</taxon>
        <taxon>Syntrophus</taxon>
    </lineage>
</organism>
<dbReference type="SUPFAM" id="SSF160387">
    <property type="entry name" value="NosL/MerB-like"/>
    <property type="match status" value="1"/>
</dbReference>
<dbReference type="STRING" id="43775.SAMN04489760_13420"/>
<dbReference type="AlphaFoldDB" id="A0A1H8AD56"/>
<feature type="signal peptide" evidence="1">
    <location>
        <begin position="1"/>
        <end position="24"/>
    </location>
</feature>
<accession>A0A1H8AD56</accession>
<evidence type="ECO:0000313" key="3">
    <source>
        <dbReference type="Proteomes" id="UP000198744"/>
    </source>
</evidence>
<sequence length="161" mass="18267">MKKSCLSVCCVYLILLSVFSAAWAGPPAPSKPEAREKCPVCGMFVAKYPDFLAQTVFKDGKVFFFDGVKDMMKFIFRPDRYSPGRKVSDMIAVYVTDYYSMAPIDGRRAFYVIGSDVYGPMGRELIPFQMKNEAGEFLRDHKGKRILTFGEISPELIRKID</sequence>
<dbReference type="OrthoDB" id="982633at2"/>
<gene>
    <name evidence="2" type="ORF">SAMN04489760_13420</name>
</gene>
<dbReference type="Pfam" id="PF05573">
    <property type="entry name" value="NosL"/>
    <property type="match status" value="1"/>
</dbReference>
<dbReference type="RefSeq" id="WP_093884606.1">
    <property type="nucleotide sequence ID" value="NZ_FOBS01000034.1"/>
</dbReference>